<dbReference type="AlphaFoldDB" id="A0A1S2Q1B6"/>
<dbReference type="EMBL" id="MLYO01000049">
    <property type="protein sequence ID" value="OIJ99823.1"/>
    <property type="molecule type" value="Genomic_DNA"/>
</dbReference>
<feature type="transmembrane region" description="Helical" evidence="1">
    <location>
        <begin position="217"/>
        <end position="237"/>
    </location>
</feature>
<dbReference type="PANTHER" id="PTHR23542">
    <property type="match status" value="1"/>
</dbReference>
<evidence type="ECO:0000313" key="2">
    <source>
        <dbReference type="EMBL" id="OIJ99823.1"/>
    </source>
</evidence>
<evidence type="ECO:0000313" key="3">
    <source>
        <dbReference type="Proteomes" id="UP000179642"/>
    </source>
</evidence>
<dbReference type="RefSeq" id="WP_071383707.1">
    <property type="nucleotide sequence ID" value="NZ_MLYO01000049.1"/>
</dbReference>
<sequence>MSVRRTAPRVTQIAGPALPAISFAARLPAAICPIGTLLMLTELRGIGAAGVAAGMLWSGQAVGGPFLGRCADRRGHRPVILVASLANAAAIALFVASALTAMPFVVQAALAGAVGLTVPQIGPLSRTRWVVLTEPGDDQDQAAAKELTRRALSFDTSVDEVSFMAGPALAGVMVVLIAPEAGLVLAGLLIAVFGTLFALHPTAPAGTPAEAASQARLLHPALVVLFGMALLQGMIWGSANAGTSALSEHLGNTGMAGFVWGAMAVTSSLAGLLITVRPVALEVTLQLRIAISAQAVLLLPLLAVGGFPAATAAVAGIGLAVAPHLTALFSLAEQAAPLERMGEAMALLGSGLIVGQGISALAAGQLAQHSGSAGYHSAFVLTCASGAVAVAVACVFVRPGIFPRRTAGVSPAAATDSAASASASASAATPTSH</sequence>
<feature type="transmembrane region" description="Helical" evidence="1">
    <location>
        <begin position="373"/>
        <end position="397"/>
    </location>
</feature>
<gene>
    <name evidence="2" type="ORF">BIV23_27740</name>
</gene>
<comment type="caution">
    <text evidence="2">The sequence shown here is derived from an EMBL/GenBank/DDBJ whole genome shotgun (WGS) entry which is preliminary data.</text>
</comment>
<accession>A0A1S2Q1B6</accession>
<keyword evidence="1" id="KW-1133">Transmembrane helix</keyword>
<evidence type="ECO:0000256" key="1">
    <source>
        <dbReference type="SAM" id="Phobius"/>
    </source>
</evidence>
<organism evidence="2 3">
    <name type="scientific">Streptomyces monashensis</name>
    <dbReference type="NCBI Taxonomy" id="1678012"/>
    <lineage>
        <taxon>Bacteria</taxon>
        <taxon>Bacillati</taxon>
        <taxon>Actinomycetota</taxon>
        <taxon>Actinomycetes</taxon>
        <taxon>Kitasatosporales</taxon>
        <taxon>Streptomycetaceae</taxon>
        <taxon>Streptomyces</taxon>
    </lineage>
</organism>
<keyword evidence="1" id="KW-0812">Transmembrane</keyword>
<feature type="transmembrane region" description="Helical" evidence="1">
    <location>
        <begin position="79"/>
        <end position="106"/>
    </location>
</feature>
<reference evidence="2 3" key="1">
    <citation type="submission" date="2016-10" db="EMBL/GenBank/DDBJ databases">
        <title>Genome sequence of Streptomyces sp. MUSC 1.</title>
        <authorList>
            <person name="Lee L.-H."/>
            <person name="Ser H.-L."/>
            <person name="Law J.W.-F."/>
        </authorList>
    </citation>
    <scope>NUCLEOTIDE SEQUENCE [LARGE SCALE GENOMIC DNA]</scope>
    <source>
        <strain evidence="2 3">MUSC 1</strain>
    </source>
</reference>
<protein>
    <submittedName>
        <fullName evidence="2">MFS transporter</fullName>
    </submittedName>
</protein>
<dbReference type="PANTHER" id="PTHR23542:SF1">
    <property type="entry name" value="MAJOR FACILITATOR SUPERFAMILY (MFS) PROFILE DOMAIN-CONTAINING PROTEIN"/>
    <property type="match status" value="1"/>
</dbReference>
<feature type="transmembrane region" description="Helical" evidence="1">
    <location>
        <begin position="257"/>
        <end position="275"/>
    </location>
</feature>
<keyword evidence="1" id="KW-0472">Membrane</keyword>
<dbReference type="Gene3D" id="1.20.1250.20">
    <property type="entry name" value="MFS general substrate transporter like domains"/>
    <property type="match status" value="2"/>
</dbReference>
<proteinExistence type="predicted"/>
<feature type="transmembrane region" description="Helical" evidence="1">
    <location>
        <begin position="168"/>
        <end position="197"/>
    </location>
</feature>
<dbReference type="SUPFAM" id="SSF103473">
    <property type="entry name" value="MFS general substrate transporter"/>
    <property type="match status" value="1"/>
</dbReference>
<feature type="transmembrane region" description="Helical" evidence="1">
    <location>
        <begin position="45"/>
        <end position="67"/>
    </location>
</feature>
<dbReference type="Proteomes" id="UP000179642">
    <property type="component" value="Unassembled WGS sequence"/>
</dbReference>
<name>A0A1S2Q1B6_9ACTN</name>
<keyword evidence="3" id="KW-1185">Reference proteome</keyword>
<dbReference type="InterPro" id="IPR036259">
    <property type="entry name" value="MFS_trans_sf"/>
</dbReference>